<dbReference type="GO" id="GO:0016051">
    <property type="term" value="P:carbohydrate biosynthetic process"/>
    <property type="evidence" value="ECO:0007669"/>
    <property type="project" value="InterPro"/>
</dbReference>
<sequence>MFSTLRRASWLFLTLIVLSCVGMVLFWKNMFLSGKASGPLGRKSLGTRVLSEAGPPTDGATDDVLLRRFLEKVNNTIDARIAAKVRDNKQAHLKLHPSSRTSHVAGVCQWCKCQQNLTELDVTHTVYHHIIVSDKYKFLYCYVPKVACTNWKRVIKALEGSLASTDQEIDIYEIHRKNWTYLKDYDQAGIQHRLQNYYKFMFVRDPLERLVSAYRDKFVEHPEEYFGRRFGTRIQKMFRNGMWNILGADVTFQEFVRFVIQAKGYDLNEHWQSYNELCQPCAVNYDFIGTYENLEEDAEHVLKVLDVDKKVSFPRRQAQIYNKRTTREVLKEHLDGLPDAESYLRKLWTKYSLDYAMFGYGMPVRDAR</sequence>
<evidence type="ECO:0000256" key="6">
    <source>
        <dbReference type="ARBA" id="ARBA00023034"/>
    </source>
</evidence>
<dbReference type="OrthoDB" id="2019940at2759"/>
<evidence type="ECO:0000256" key="1">
    <source>
        <dbReference type="ARBA" id="ARBA00004323"/>
    </source>
</evidence>
<evidence type="ECO:0000256" key="5">
    <source>
        <dbReference type="ARBA" id="ARBA00022989"/>
    </source>
</evidence>
<keyword evidence="9" id="KW-0735">Signal-anchor</keyword>
<evidence type="ECO:0000256" key="2">
    <source>
        <dbReference type="ARBA" id="ARBA00006339"/>
    </source>
</evidence>
<dbReference type="PANTHER" id="PTHR12137">
    <property type="entry name" value="CARBOHYDRATE SULFOTRANSFERASE"/>
    <property type="match status" value="1"/>
</dbReference>
<organism evidence="10 11">
    <name type="scientific">Branchiostoma lanceolatum</name>
    <name type="common">Common lancelet</name>
    <name type="synonym">Amphioxus lanceolatum</name>
    <dbReference type="NCBI Taxonomy" id="7740"/>
    <lineage>
        <taxon>Eukaryota</taxon>
        <taxon>Metazoa</taxon>
        <taxon>Chordata</taxon>
        <taxon>Cephalochordata</taxon>
        <taxon>Leptocardii</taxon>
        <taxon>Amphioxiformes</taxon>
        <taxon>Branchiostomatidae</taxon>
        <taxon>Branchiostoma</taxon>
    </lineage>
</organism>
<comment type="subcellular location">
    <subcellularLocation>
        <location evidence="1 9">Golgi apparatus membrane</location>
        <topology evidence="1 9">Single-pass type II membrane protein</topology>
    </subcellularLocation>
</comment>
<evidence type="ECO:0000256" key="9">
    <source>
        <dbReference type="RuleBase" id="RU364020"/>
    </source>
</evidence>
<name>A0A8K0EVG9_BRALA</name>
<dbReference type="InterPro" id="IPR005331">
    <property type="entry name" value="Sulfotransferase"/>
</dbReference>
<keyword evidence="11" id="KW-1185">Reference proteome</keyword>
<evidence type="ECO:0000256" key="4">
    <source>
        <dbReference type="ARBA" id="ARBA00022692"/>
    </source>
</evidence>
<evidence type="ECO:0000256" key="8">
    <source>
        <dbReference type="ARBA" id="ARBA00023180"/>
    </source>
</evidence>
<keyword evidence="6 9" id="KW-0333">Golgi apparatus</keyword>
<dbReference type="SUPFAM" id="SSF52540">
    <property type="entry name" value="P-loop containing nucleoside triphosphate hydrolases"/>
    <property type="match status" value="1"/>
</dbReference>
<keyword evidence="5" id="KW-1133">Transmembrane helix</keyword>
<dbReference type="Proteomes" id="UP000838412">
    <property type="component" value="Chromosome 6"/>
</dbReference>
<keyword evidence="4" id="KW-0812">Transmembrane</keyword>
<evidence type="ECO:0000313" key="11">
    <source>
        <dbReference type="Proteomes" id="UP000838412"/>
    </source>
</evidence>
<protein>
    <recommendedName>
        <fullName evidence="9">Carbohydrate sulfotransferase</fullName>
        <ecNumber evidence="9">2.8.2.-</ecNumber>
    </recommendedName>
</protein>
<dbReference type="InterPro" id="IPR018011">
    <property type="entry name" value="Carb_sulfotrans_8-10"/>
</dbReference>
<dbReference type="EC" id="2.8.2.-" evidence="9"/>
<comment type="similarity">
    <text evidence="2 9">Belongs to the sulfotransferase 2 family.</text>
</comment>
<dbReference type="PANTHER" id="PTHR12137:SF33">
    <property type="entry name" value="CARBOHYDRATE SULFOTRANSFERASE 14"/>
    <property type="match status" value="1"/>
</dbReference>
<accession>A0A8K0EVG9</accession>
<evidence type="ECO:0000313" key="10">
    <source>
        <dbReference type="EMBL" id="CAH1267571.1"/>
    </source>
</evidence>
<gene>
    <name evidence="10" type="primary">CHST14</name>
    <name evidence="10" type="ORF">BLAG_LOCUS20873</name>
</gene>
<keyword evidence="7" id="KW-0472">Membrane</keyword>
<dbReference type="InterPro" id="IPR027417">
    <property type="entry name" value="P-loop_NTPase"/>
</dbReference>
<keyword evidence="9" id="KW-0119">Carbohydrate metabolism</keyword>
<keyword evidence="8 9" id="KW-0325">Glycoprotein</keyword>
<dbReference type="EMBL" id="OV696691">
    <property type="protein sequence ID" value="CAH1267571.1"/>
    <property type="molecule type" value="Genomic_DNA"/>
</dbReference>
<dbReference type="GO" id="GO:0008146">
    <property type="term" value="F:sulfotransferase activity"/>
    <property type="evidence" value="ECO:0007669"/>
    <property type="project" value="InterPro"/>
</dbReference>
<keyword evidence="3 9" id="KW-0808">Transferase</keyword>
<evidence type="ECO:0000256" key="7">
    <source>
        <dbReference type="ARBA" id="ARBA00023136"/>
    </source>
</evidence>
<evidence type="ECO:0000256" key="3">
    <source>
        <dbReference type="ARBA" id="ARBA00022679"/>
    </source>
</evidence>
<dbReference type="Pfam" id="PF03567">
    <property type="entry name" value="Sulfotransfer_2"/>
    <property type="match status" value="1"/>
</dbReference>
<reference evidence="10" key="1">
    <citation type="submission" date="2022-01" db="EMBL/GenBank/DDBJ databases">
        <authorList>
            <person name="Braso-Vives M."/>
        </authorList>
    </citation>
    <scope>NUCLEOTIDE SEQUENCE</scope>
</reference>
<proteinExistence type="inferred from homology"/>
<dbReference type="GO" id="GO:0000139">
    <property type="term" value="C:Golgi membrane"/>
    <property type="evidence" value="ECO:0007669"/>
    <property type="project" value="UniProtKB-SubCell"/>
</dbReference>
<dbReference type="AlphaFoldDB" id="A0A8K0EVG9"/>